<dbReference type="PANTHER" id="PTHR13812">
    <property type="entry name" value="KETIMINE REDUCTASE MU-CRYSTALLIN"/>
    <property type="match status" value="1"/>
</dbReference>
<sequence length="307" mass="32340">MHIPFISADTVRERVPMTAAVDAIEQTLRDGFDTSSAHPRSSVPLDHGSFLLMPAEIAGTAGVKVASVAPDNPAVGLPKIQGLYLLFDGTTLEPTAVMEGSSLTEIRTPALSAVGIRHLAADKALNVVLFGTGPQAYHHVHAAAAVRQISTVTVVGRREEKVTDLVARLTEDGVTATASTDRTAELRDADLVLCCTSAREPLFDGSLVNDDALVVAMGSHEPDARETDDTLLSRATTYVEDVDTALREAGDVRIAVDNGTISATDLHTLGHLVNHGPVEAGGPVFLKTVGMGWQDLAVAQVAYHAEN</sequence>
<dbReference type="Proteomes" id="UP000023703">
    <property type="component" value="Chromosome"/>
</dbReference>
<dbReference type="PIRSF" id="PIRSF001439">
    <property type="entry name" value="CryM"/>
    <property type="match status" value="1"/>
</dbReference>
<dbReference type="HOGENOM" id="CLU_042088_1_2_11"/>
<reference evidence="1 2" key="1">
    <citation type="journal article" date="2015" name="Int. J. Syst. Evol. Microbiol.">
        <title>Revisiting Corynebacterium glyciniphilum (ex Kubota et al., 1972) sp. nov., nom. rev., isolated from putrefied banana.</title>
        <authorList>
            <person name="Al-Dilaimi A."/>
            <person name="Bednarz H."/>
            <person name="Lomker A."/>
            <person name="Niehaus K."/>
            <person name="Kalinowski J."/>
            <person name="Ruckert C."/>
        </authorList>
    </citation>
    <scope>NUCLEOTIDE SEQUENCE [LARGE SCALE GENOMIC DNA]</scope>
    <source>
        <strain evidence="1">AJ 3170</strain>
    </source>
</reference>
<dbReference type="KEGG" id="cgy:CGLY_07525"/>
<dbReference type="Gene3D" id="3.40.50.720">
    <property type="entry name" value="NAD(P)-binding Rossmann-like Domain"/>
    <property type="match status" value="1"/>
</dbReference>
<dbReference type="GO" id="GO:0005737">
    <property type="term" value="C:cytoplasm"/>
    <property type="evidence" value="ECO:0007669"/>
    <property type="project" value="TreeGrafter"/>
</dbReference>
<dbReference type="Pfam" id="PF02423">
    <property type="entry name" value="OCD_Mu_crystall"/>
    <property type="match status" value="1"/>
</dbReference>
<keyword evidence="1" id="KW-0456">Lyase</keyword>
<dbReference type="SUPFAM" id="SSF51735">
    <property type="entry name" value="NAD(P)-binding Rossmann-fold domains"/>
    <property type="match status" value="1"/>
</dbReference>
<dbReference type="Gene3D" id="3.30.1780.10">
    <property type="entry name" value="ornithine cyclodeaminase, domain 1"/>
    <property type="match status" value="1"/>
</dbReference>
<protein>
    <submittedName>
        <fullName evidence="1">Ornithine cyclodeaminase</fullName>
        <ecNumber evidence="1">4.3.1.12</ecNumber>
    </submittedName>
</protein>
<accession>X5E936</accession>
<keyword evidence="2" id="KW-1185">Reference proteome</keyword>
<name>X5E936_9CORY</name>
<dbReference type="InterPro" id="IPR023401">
    <property type="entry name" value="ODC_N"/>
</dbReference>
<dbReference type="EMBL" id="CP006842">
    <property type="protein sequence ID" value="AHW63950.1"/>
    <property type="molecule type" value="Genomic_DNA"/>
</dbReference>
<gene>
    <name evidence="1" type="ORF">CGLY_07525</name>
</gene>
<organism evidence="1 2">
    <name type="scientific">Corynebacterium glyciniphilum AJ 3170</name>
    <dbReference type="NCBI Taxonomy" id="1404245"/>
    <lineage>
        <taxon>Bacteria</taxon>
        <taxon>Bacillati</taxon>
        <taxon>Actinomycetota</taxon>
        <taxon>Actinomycetes</taxon>
        <taxon>Mycobacteriales</taxon>
        <taxon>Corynebacteriaceae</taxon>
        <taxon>Corynebacterium</taxon>
    </lineage>
</organism>
<evidence type="ECO:0000313" key="2">
    <source>
        <dbReference type="Proteomes" id="UP000023703"/>
    </source>
</evidence>
<proteinExistence type="predicted"/>
<dbReference type="STRING" id="1404245.CGLY_07525"/>
<dbReference type="EC" id="4.3.1.12" evidence="1"/>
<dbReference type="GO" id="GO:0008473">
    <property type="term" value="F:ornithine cyclodeaminase activity"/>
    <property type="evidence" value="ECO:0007669"/>
    <property type="project" value="UniProtKB-EC"/>
</dbReference>
<dbReference type="AlphaFoldDB" id="X5E936"/>
<dbReference type="OrthoDB" id="4311033at2"/>
<dbReference type="eggNOG" id="COG2423">
    <property type="taxonomic scope" value="Bacteria"/>
</dbReference>
<evidence type="ECO:0000313" key="1">
    <source>
        <dbReference type="EMBL" id="AHW63950.1"/>
    </source>
</evidence>
<dbReference type="RefSeq" id="WP_038548152.1">
    <property type="nucleotide sequence ID" value="NZ_CP006842.1"/>
</dbReference>
<dbReference type="InterPro" id="IPR036291">
    <property type="entry name" value="NAD(P)-bd_dom_sf"/>
</dbReference>
<dbReference type="PANTHER" id="PTHR13812:SF19">
    <property type="entry name" value="KETIMINE REDUCTASE MU-CRYSTALLIN"/>
    <property type="match status" value="1"/>
</dbReference>
<dbReference type="InterPro" id="IPR003462">
    <property type="entry name" value="ODC_Mu_crystall"/>
</dbReference>